<dbReference type="SUPFAM" id="SSF51905">
    <property type="entry name" value="FAD/NAD(P)-binding domain"/>
    <property type="match status" value="1"/>
</dbReference>
<evidence type="ECO:0000313" key="6">
    <source>
        <dbReference type="EMBL" id="MBH0237331.1"/>
    </source>
</evidence>
<dbReference type="InterPro" id="IPR006076">
    <property type="entry name" value="FAD-dep_OxRdtase"/>
</dbReference>
<dbReference type="GO" id="GO:0050660">
    <property type="term" value="F:flavin adenine dinucleotide binding"/>
    <property type="evidence" value="ECO:0007669"/>
    <property type="project" value="InterPro"/>
</dbReference>
<evidence type="ECO:0000256" key="3">
    <source>
        <dbReference type="ARBA" id="ARBA00022827"/>
    </source>
</evidence>
<organism evidence="6 7">
    <name type="scientific">Methylobrevis albus</name>
    <dbReference type="NCBI Taxonomy" id="2793297"/>
    <lineage>
        <taxon>Bacteria</taxon>
        <taxon>Pseudomonadati</taxon>
        <taxon>Pseudomonadota</taxon>
        <taxon>Alphaproteobacteria</taxon>
        <taxon>Hyphomicrobiales</taxon>
        <taxon>Pleomorphomonadaceae</taxon>
        <taxon>Methylobrevis</taxon>
    </lineage>
</organism>
<gene>
    <name evidence="6" type="ORF">I5731_05805</name>
</gene>
<evidence type="ECO:0000256" key="4">
    <source>
        <dbReference type="ARBA" id="ARBA00023002"/>
    </source>
</evidence>
<dbReference type="Pfam" id="PF01266">
    <property type="entry name" value="DAO"/>
    <property type="match status" value="1"/>
</dbReference>
<dbReference type="AlphaFoldDB" id="A0A931I143"/>
<comment type="cofactor">
    <cofactor evidence="1">
        <name>FAD</name>
        <dbReference type="ChEBI" id="CHEBI:57692"/>
    </cofactor>
</comment>
<dbReference type="Proteomes" id="UP000631694">
    <property type="component" value="Unassembled WGS sequence"/>
</dbReference>
<dbReference type="SUPFAM" id="SSF54373">
    <property type="entry name" value="FAD-linked reductases, C-terminal domain"/>
    <property type="match status" value="1"/>
</dbReference>
<keyword evidence="4" id="KW-0560">Oxidoreductase</keyword>
<evidence type="ECO:0000256" key="1">
    <source>
        <dbReference type="ARBA" id="ARBA00001974"/>
    </source>
</evidence>
<reference evidence="6" key="1">
    <citation type="submission" date="2020-12" db="EMBL/GenBank/DDBJ databases">
        <title>Methylobrevis albus sp. nov., isolated from fresh water lack sediment.</title>
        <authorList>
            <person name="Zou Q."/>
        </authorList>
    </citation>
    <scope>NUCLEOTIDE SEQUENCE</scope>
    <source>
        <strain evidence="6">L22</strain>
    </source>
</reference>
<protein>
    <submittedName>
        <fullName evidence="6">FAD-dependent oxidoreductase</fullName>
    </submittedName>
</protein>
<dbReference type="InterPro" id="IPR045170">
    <property type="entry name" value="MTOX"/>
</dbReference>
<evidence type="ECO:0000259" key="5">
    <source>
        <dbReference type="Pfam" id="PF01266"/>
    </source>
</evidence>
<evidence type="ECO:0000313" key="7">
    <source>
        <dbReference type="Proteomes" id="UP000631694"/>
    </source>
</evidence>
<accession>A0A931I143</accession>
<dbReference type="PANTHER" id="PTHR10961:SF46">
    <property type="entry name" value="PEROXISOMAL SARCOSINE OXIDASE"/>
    <property type="match status" value="1"/>
</dbReference>
<keyword evidence="2" id="KW-0285">Flavoprotein</keyword>
<dbReference type="InterPro" id="IPR036188">
    <property type="entry name" value="FAD/NAD-bd_sf"/>
</dbReference>
<keyword evidence="7" id="KW-1185">Reference proteome</keyword>
<name>A0A931I143_9HYPH</name>
<dbReference type="PANTHER" id="PTHR10961">
    <property type="entry name" value="PEROXISOMAL SARCOSINE OXIDASE"/>
    <property type="match status" value="1"/>
</dbReference>
<feature type="domain" description="FAD dependent oxidoreductase" evidence="5">
    <location>
        <begin position="5"/>
        <end position="349"/>
    </location>
</feature>
<dbReference type="Gene3D" id="3.30.9.10">
    <property type="entry name" value="D-Amino Acid Oxidase, subunit A, domain 2"/>
    <property type="match status" value="1"/>
</dbReference>
<dbReference type="EMBL" id="JADZLT010000042">
    <property type="protein sequence ID" value="MBH0237331.1"/>
    <property type="molecule type" value="Genomic_DNA"/>
</dbReference>
<keyword evidence="3" id="KW-0274">FAD</keyword>
<sequence>MMPGKVLVVGAGINGLATAWGLVRRGFAVEVFEQGPVPNPVSSSHDEHRVTRHGYGTMHRYARLMPEAFAAYDAMWADLGRSHFAPKPLIVFERGATDWIDASTADMDAMGIGWREVDLDRVAQLYPMLNTDGMTRCTEMDGAGVLFPVRILTDLAVHLARRGVVFHANTPVDAVDPEAGTVTVGATVHGGDHVVVAAGAWVARLVPGLAGTVVPSRQAVMFVAPPVELAAAWADAPVFFDLGEASGTYTLPPEPGTRLKIGDHVFTRRGDPDESRAGTDADVERLIAAASGTFRDFHRYVPLERKACFYTVTDDERFIAEPIGARGSVLSACSGHGFKLAALMGDKVAAGIAAGEPYRH</sequence>
<proteinExistence type="predicted"/>
<dbReference type="Gene3D" id="3.50.50.60">
    <property type="entry name" value="FAD/NAD(P)-binding domain"/>
    <property type="match status" value="1"/>
</dbReference>
<dbReference type="GO" id="GO:0008115">
    <property type="term" value="F:sarcosine oxidase activity"/>
    <property type="evidence" value="ECO:0007669"/>
    <property type="project" value="TreeGrafter"/>
</dbReference>
<evidence type="ECO:0000256" key="2">
    <source>
        <dbReference type="ARBA" id="ARBA00022630"/>
    </source>
</evidence>
<comment type="caution">
    <text evidence="6">The sequence shown here is derived from an EMBL/GenBank/DDBJ whole genome shotgun (WGS) entry which is preliminary data.</text>
</comment>